<keyword evidence="2" id="KW-1185">Reference proteome</keyword>
<proteinExistence type="predicted"/>
<dbReference type="Pfam" id="PF01547">
    <property type="entry name" value="SBP_bac_1"/>
    <property type="match status" value="1"/>
</dbReference>
<sequence>MRRRLLMLMVFGMFILSVLLVGCGKSSDEGTGKNQASEKVKLTFMAVGGSNQQAYTNLMESVAEQFNNDNAYHAEIEMEWYENQQYKTKLATLMTQNSVPDIFFTMEAGFMKDYVESGKVFSLSEAFAYDSEWFERFNDGIFKATTFDDKIYAMPMGQEIVITYYNKKIFADNNLAVPKTWDAFMGNIKTLKEKGIIPISMATQDAWVSGNLMLELSGGIGGVELFDAIVDGTTTWDDERYVESGKAFQEMVNAGAFPEGFLGLSYDEGRTLFTTEKAAMYAMGTWETKAIIGAMGSDENVGVFLQPPKKQEYADTHVGTLAKLYAISERCEHKEAALAFLKMLSDPDVQEKYVVDCGGIASTKVTIDENKLDKVTQQVRQLQQEVKNPLIAIDRQFGANIGGEFNNISVYIASGADPKEQFTALQKYAEQETKQ</sequence>
<dbReference type="PANTHER" id="PTHR43649:SF14">
    <property type="entry name" value="BLR3389 PROTEIN"/>
    <property type="match status" value="1"/>
</dbReference>
<dbReference type="EMBL" id="CP058649">
    <property type="protein sequence ID" value="QUI24456.1"/>
    <property type="molecule type" value="Genomic_DNA"/>
</dbReference>
<dbReference type="RefSeq" id="WP_212695150.1">
    <property type="nucleotide sequence ID" value="NZ_CP058649.1"/>
</dbReference>
<organism evidence="1 2">
    <name type="scientific">Vallitalea pronyensis</name>
    <dbReference type="NCBI Taxonomy" id="1348613"/>
    <lineage>
        <taxon>Bacteria</taxon>
        <taxon>Bacillati</taxon>
        <taxon>Bacillota</taxon>
        <taxon>Clostridia</taxon>
        <taxon>Lachnospirales</taxon>
        <taxon>Vallitaleaceae</taxon>
        <taxon>Vallitalea</taxon>
    </lineage>
</organism>
<evidence type="ECO:0000313" key="1">
    <source>
        <dbReference type="EMBL" id="QUI24456.1"/>
    </source>
</evidence>
<evidence type="ECO:0000313" key="2">
    <source>
        <dbReference type="Proteomes" id="UP000683246"/>
    </source>
</evidence>
<dbReference type="PROSITE" id="PS51257">
    <property type="entry name" value="PROKAR_LIPOPROTEIN"/>
    <property type="match status" value="1"/>
</dbReference>
<dbReference type="Proteomes" id="UP000683246">
    <property type="component" value="Chromosome"/>
</dbReference>
<name>A0A8J8MN14_9FIRM</name>
<reference evidence="1" key="1">
    <citation type="submission" date="2020-07" db="EMBL/GenBank/DDBJ databases">
        <title>Vallitalea pronyensis genome.</title>
        <authorList>
            <person name="Postec A."/>
        </authorList>
    </citation>
    <scope>NUCLEOTIDE SEQUENCE</scope>
    <source>
        <strain evidence="1">FatNI3</strain>
    </source>
</reference>
<protein>
    <submittedName>
        <fullName evidence="1">Extracellular solute-binding protein</fullName>
    </submittedName>
</protein>
<dbReference type="PANTHER" id="PTHR43649">
    <property type="entry name" value="ARABINOSE-BINDING PROTEIN-RELATED"/>
    <property type="match status" value="1"/>
</dbReference>
<accession>A0A8J8MN14</accession>
<gene>
    <name evidence="1" type="ORF">HZI73_20085</name>
</gene>
<dbReference type="InterPro" id="IPR050490">
    <property type="entry name" value="Bact_solute-bd_prot1"/>
</dbReference>
<dbReference type="SUPFAM" id="SSF53850">
    <property type="entry name" value="Periplasmic binding protein-like II"/>
    <property type="match status" value="1"/>
</dbReference>
<dbReference type="InterPro" id="IPR006059">
    <property type="entry name" value="SBP"/>
</dbReference>
<dbReference type="Gene3D" id="3.40.190.10">
    <property type="entry name" value="Periplasmic binding protein-like II"/>
    <property type="match status" value="2"/>
</dbReference>
<dbReference type="KEGG" id="vpy:HZI73_20085"/>
<dbReference type="AlphaFoldDB" id="A0A8J8MN14"/>